<dbReference type="RefSeq" id="WP_027851971.1">
    <property type="nucleotide sequence ID" value="NZ_BSOR01000037.1"/>
</dbReference>
<dbReference type="Proteomes" id="UP001156682">
    <property type="component" value="Unassembled WGS sequence"/>
</dbReference>
<organism evidence="4 5">
    <name type="scientific">Marinospirillum insulare</name>
    <dbReference type="NCBI Taxonomy" id="217169"/>
    <lineage>
        <taxon>Bacteria</taxon>
        <taxon>Pseudomonadati</taxon>
        <taxon>Pseudomonadota</taxon>
        <taxon>Gammaproteobacteria</taxon>
        <taxon>Oceanospirillales</taxon>
        <taxon>Oceanospirillaceae</taxon>
        <taxon>Marinospirillum</taxon>
    </lineage>
</organism>
<keyword evidence="1" id="KW-0808">Transferase</keyword>
<dbReference type="EMBL" id="BSOR01000037">
    <property type="protein sequence ID" value="GLR64657.1"/>
    <property type="molecule type" value="Genomic_DNA"/>
</dbReference>
<evidence type="ECO:0000259" key="3">
    <source>
        <dbReference type="Pfam" id="PF07804"/>
    </source>
</evidence>
<accession>A0ABQ6A265</accession>
<dbReference type="InterPro" id="IPR012893">
    <property type="entry name" value="HipA-like_C"/>
</dbReference>
<reference evidence="5" key="1">
    <citation type="journal article" date="2019" name="Int. J. Syst. Evol. Microbiol.">
        <title>The Global Catalogue of Microorganisms (GCM) 10K type strain sequencing project: providing services to taxonomists for standard genome sequencing and annotation.</title>
        <authorList>
            <consortium name="The Broad Institute Genomics Platform"/>
            <consortium name="The Broad Institute Genome Sequencing Center for Infectious Disease"/>
            <person name="Wu L."/>
            <person name="Ma J."/>
        </authorList>
    </citation>
    <scope>NUCLEOTIDE SEQUENCE [LARGE SCALE GENOMIC DNA]</scope>
    <source>
        <strain evidence="5">NBRC 100033</strain>
    </source>
</reference>
<evidence type="ECO:0000256" key="2">
    <source>
        <dbReference type="ARBA" id="ARBA00022777"/>
    </source>
</evidence>
<keyword evidence="2" id="KW-0418">Kinase</keyword>
<dbReference type="Pfam" id="PF07804">
    <property type="entry name" value="HipA_C"/>
    <property type="match status" value="1"/>
</dbReference>
<comment type="caution">
    <text evidence="4">The sequence shown here is derived from an EMBL/GenBank/DDBJ whole genome shotgun (WGS) entry which is preliminary data.</text>
</comment>
<protein>
    <recommendedName>
        <fullName evidence="3">HipA-like C-terminal domain-containing protein</fullName>
    </recommendedName>
</protein>
<evidence type="ECO:0000256" key="1">
    <source>
        <dbReference type="ARBA" id="ARBA00022679"/>
    </source>
</evidence>
<keyword evidence="5" id="KW-1185">Reference proteome</keyword>
<name>A0ABQ6A265_9GAMM</name>
<proteinExistence type="predicted"/>
<gene>
    <name evidence="4" type="ORF">GCM10007878_20950</name>
</gene>
<evidence type="ECO:0000313" key="4">
    <source>
        <dbReference type="EMBL" id="GLR64657.1"/>
    </source>
</evidence>
<feature type="domain" description="HipA-like C-terminal" evidence="3">
    <location>
        <begin position="32"/>
        <end position="196"/>
    </location>
</feature>
<sequence>MDELVLFPIVEIKVKQEIEQLGTKEKYWIYCQEEKCKKLFKIGRPNTGEDWAEVAAYEIAKLIDLPAAKYEFAKYKNSLGTVSTSIVLDNEQLIHGNEFLAEIDNNYPVNKFYKVKEYRLDTAAKIVSDIDEQYPNLSSLVNFIGYIVFDCLIANQDRHHENWGFILKQQGKLSLAPSYDHAAGFGCREQDAKIAERLVTKDKNFTVAAYCQRAKTPFYDKRSQRLGTLEACKLLGSNYPEQLCYWLEKIATIGTDDIRNIFARIPNEFISEKQRLFAQAILKENMTKLTALKKEICQNE</sequence>
<evidence type="ECO:0000313" key="5">
    <source>
        <dbReference type="Proteomes" id="UP001156682"/>
    </source>
</evidence>
<dbReference type="Gene3D" id="1.10.1070.20">
    <property type="match status" value="1"/>
</dbReference>